<comment type="caution">
    <text evidence="2">The sequence shown here is derived from an EMBL/GenBank/DDBJ whole genome shotgun (WGS) entry which is preliminary data.</text>
</comment>
<keyword evidence="3" id="KW-1185">Reference proteome</keyword>
<evidence type="ECO:0000313" key="2">
    <source>
        <dbReference type="EMBL" id="KAK8151786.1"/>
    </source>
</evidence>
<protein>
    <recommendedName>
        <fullName evidence="4">Secreted protein</fullName>
    </recommendedName>
</protein>
<proteinExistence type="predicted"/>
<evidence type="ECO:0000256" key="1">
    <source>
        <dbReference type="SAM" id="SignalP"/>
    </source>
</evidence>
<evidence type="ECO:0008006" key="4">
    <source>
        <dbReference type="Google" id="ProtNLM"/>
    </source>
</evidence>
<dbReference type="Proteomes" id="UP001456524">
    <property type="component" value="Unassembled WGS sequence"/>
</dbReference>
<keyword evidence="1" id="KW-0732">Signal</keyword>
<feature type="signal peptide" evidence="1">
    <location>
        <begin position="1"/>
        <end position="27"/>
    </location>
</feature>
<organism evidence="2 3">
    <name type="scientific">Phyllosticta citrichinensis</name>
    <dbReference type="NCBI Taxonomy" id="1130410"/>
    <lineage>
        <taxon>Eukaryota</taxon>
        <taxon>Fungi</taxon>
        <taxon>Dikarya</taxon>
        <taxon>Ascomycota</taxon>
        <taxon>Pezizomycotina</taxon>
        <taxon>Dothideomycetes</taxon>
        <taxon>Dothideomycetes incertae sedis</taxon>
        <taxon>Botryosphaeriales</taxon>
        <taxon>Phyllostictaceae</taxon>
        <taxon>Phyllosticta</taxon>
    </lineage>
</organism>
<gene>
    <name evidence="2" type="ORF">IWX90DRAFT_92100</name>
</gene>
<sequence>MRGVATTKLSIFSLRLSFLVLPCFVSSLPLSILSSPPFGTEVQKYGAASFWPYDGEEQHQCAMSTCIILRNRIGGVGRAALRNCKAASEVVRQQGPEKSSFFANLAQRTVFFCSDRRS</sequence>
<name>A0ABR1XFC4_9PEZI</name>
<feature type="chain" id="PRO_5047483262" description="Secreted protein" evidence="1">
    <location>
        <begin position="28"/>
        <end position="118"/>
    </location>
</feature>
<evidence type="ECO:0000313" key="3">
    <source>
        <dbReference type="Proteomes" id="UP001456524"/>
    </source>
</evidence>
<dbReference type="EMBL" id="JBBWUH010000016">
    <property type="protein sequence ID" value="KAK8151786.1"/>
    <property type="molecule type" value="Genomic_DNA"/>
</dbReference>
<accession>A0ABR1XFC4</accession>
<reference evidence="2 3" key="1">
    <citation type="journal article" date="2022" name="G3 (Bethesda)">
        <title>Enemy or ally: a genomic approach to elucidate the lifestyle of Phyllosticta citrichinaensis.</title>
        <authorList>
            <person name="Buijs V.A."/>
            <person name="Groenewald J.Z."/>
            <person name="Haridas S."/>
            <person name="LaButti K.M."/>
            <person name="Lipzen A."/>
            <person name="Martin F.M."/>
            <person name="Barry K."/>
            <person name="Grigoriev I.V."/>
            <person name="Crous P.W."/>
            <person name="Seidl M.F."/>
        </authorList>
    </citation>
    <scope>NUCLEOTIDE SEQUENCE [LARGE SCALE GENOMIC DNA]</scope>
    <source>
        <strain evidence="2 3">CBS 129764</strain>
    </source>
</reference>